<name>A0A0N7KS66_ORYSJ</name>
<dbReference type="Proteomes" id="UP000059680">
    <property type="component" value="Chromosome 10"/>
</dbReference>
<dbReference type="Gramene" id="Os10t0551401-00">
    <property type="protein sequence ID" value="Os10t0551401-00"/>
    <property type="gene ID" value="Os10g0551401"/>
</dbReference>
<reference evidence="2" key="1">
    <citation type="journal article" date="2005" name="Nature">
        <title>The map-based sequence of the rice genome.</title>
        <authorList>
            <consortium name="International rice genome sequencing project (IRGSP)"/>
            <person name="Matsumoto T."/>
            <person name="Wu J."/>
            <person name="Kanamori H."/>
            <person name="Katayose Y."/>
            <person name="Fujisawa M."/>
            <person name="Namiki N."/>
            <person name="Mizuno H."/>
            <person name="Yamamoto K."/>
            <person name="Antonio B.A."/>
            <person name="Baba T."/>
            <person name="Sakata K."/>
            <person name="Nagamura Y."/>
            <person name="Aoki H."/>
            <person name="Arikawa K."/>
            <person name="Arita K."/>
            <person name="Bito T."/>
            <person name="Chiden Y."/>
            <person name="Fujitsuka N."/>
            <person name="Fukunaka R."/>
            <person name="Hamada M."/>
            <person name="Harada C."/>
            <person name="Hayashi A."/>
            <person name="Hijishita S."/>
            <person name="Honda M."/>
            <person name="Hosokawa S."/>
            <person name="Ichikawa Y."/>
            <person name="Idonuma A."/>
            <person name="Iijima M."/>
            <person name="Ikeda M."/>
            <person name="Ikeno M."/>
            <person name="Ito K."/>
            <person name="Ito S."/>
            <person name="Ito T."/>
            <person name="Ito Y."/>
            <person name="Ito Y."/>
            <person name="Iwabuchi A."/>
            <person name="Kamiya K."/>
            <person name="Karasawa W."/>
            <person name="Kurita K."/>
            <person name="Katagiri S."/>
            <person name="Kikuta A."/>
            <person name="Kobayashi H."/>
            <person name="Kobayashi N."/>
            <person name="Machita K."/>
            <person name="Maehara T."/>
            <person name="Masukawa M."/>
            <person name="Mizubayashi T."/>
            <person name="Mukai Y."/>
            <person name="Nagasaki H."/>
            <person name="Nagata Y."/>
            <person name="Naito S."/>
            <person name="Nakashima M."/>
            <person name="Nakama Y."/>
            <person name="Nakamichi Y."/>
            <person name="Nakamura M."/>
            <person name="Meguro A."/>
            <person name="Negishi M."/>
            <person name="Ohta I."/>
            <person name="Ohta T."/>
            <person name="Okamoto M."/>
            <person name="Ono N."/>
            <person name="Saji S."/>
            <person name="Sakaguchi M."/>
            <person name="Sakai K."/>
            <person name="Shibata M."/>
            <person name="Shimokawa T."/>
            <person name="Song J."/>
            <person name="Takazaki Y."/>
            <person name="Terasawa K."/>
            <person name="Tsugane M."/>
            <person name="Tsuji K."/>
            <person name="Ueda S."/>
            <person name="Waki K."/>
            <person name="Yamagata H."/>
            <person name="Yamamoto M."/>
            <person name="Yamamoto S."/>
            <person name="Yamane H."/>
            <person name="Yoshiki S."/>
            <person name="Yoshihara R."/>
            <person name="Yukawa K."/>
            <person name="Zhong H."/>
            <person name="Yano M."/>
            <person name="Yuan Q."/>
            <person name="Ouyang S."/>
            <person name="Liu J."/>
            <person name="Jones K.M."/>
            <person name="Gansberger K."/>
            <person name="Moffat K."/>
            <person name="Hill J."/>
            <person name="Bera J."/>
            <person name="Fadrosh D."/>
            <person name="Jin S."/>
            <person name="Johri S."/>
            <person name="Kim M."/>
            <person name="Overton L."/>
            <person name="Reardon M."/>
            <person name="Tsitrin T."/>
            <person name="Vuong H."/>
            <person name="Weaver B."/>
            <person name="Ciecko A."/>
            <person name="Tallon L."/>
            <person name="Jackson J."/>
            <person name="Pai G."/>
            <person name="Aken S.V."/>
            <person name="Utterback T."/>
            <person name="Reidmuller S."/>
            <person name="Feldblyum T."/>
            <person name="Hsiao J."/>
            <person name="Zismann V."/>
            <person name="Iobst S."/>
            <person name="de Vazeille A.R."/>
            <person name="Buell C.R."/>
            <person name="Ying K."/>
            <person name="Li Y."/>
            <person name="Lu T."/>
            <person name="Huang Y."/>
            <person name="Zhao Q."/>
            <person name="Feng Q."/>
            <person name="Zhang L."/>
            <person name="Zhu J."/>
            <person name="Weng Q."/>
            <person name="Mu J."/>
            <person name="Lu Y."/>
            <person name="Fan D."/>
            <person name="Liu Y."/>
            <person name="Guan J."/>
            <person name="Zhang Y."/>
            <person name="Yu S."/>
            <person name="Liu X."/>
            <person name="Zhang Y."/>
            <person name="Hong G."/>
            <person name="Han B."/>
            <person name="Choisne N."/>
            <person name="Demange N."/>
            <person name="Orjeda G."/>
            <person name="Samain S."/>
            <person name="Cattolico L."/>
            <person name="Pelletier E."/>
            <person name="Couloux A."/>
            <person name="Segurens B."/>
            <person name="Wincker P."/>
            <person name="D'Hont A."/>
            <person name="Scarpelli C."/>
            <person name="Weissenbach J."/>
            <person name="Salanoubat M."/>
            <person name="Quetier F."/>
            <person name="Yu Y."/>
            <person name="Kim H.R."/>
            <person name="Rambo T."/>
            <person name="Currie J."/>
            <person name="Collura K."/>
            <person name="Luo M."/>
            <person name="Yang T."/>
            <person name="Ammiraju J.S.S."/>
            <person name="Engler F."/>
            <person name="Soderlund C."/>
            <person name="Wing R.A."/>
            <person name="Palmer L.E."/>
            <person name="de la Bastide M."/>
            <person name="Spiegel L."/>
            <person name="Nascimento L."/>
            <person name="Zutavern T."/>
            <person name="O'Shaughnessy A."/>
            <person name="Dike S."/>
            <person name="Dedhia N."/>
            <person name="Preston R."/>
            <person name="Balija V."/>
            <person name="McCombie W.R."/>
            <person name="Chow T."/>
            <person name="Chen H."/>
            <person name="Chung M."/>
            <person name="Chen C."/>
            <person name="Shaw J."/>
            <person name="Wu H."/>
            <person name="Hsiao K."/>
            <person name="Chao Y."/>
            <person name="Chu M."/>
            <person name="Cheng C."/>
            <person name="Hour A."/>
            <person name="Lee P."/>
            <person name="Lin S."/>
            <person name="Lin Y."/>
            <person name="Liou J."/>
            <person name="Liu S."/>
            <person name="Hsing Y."/>
            <person name="Raghuvanshi S."/>
            <person name="Mohanty A."/>
            <person name="Bharti A.K."/>
            <person name="Gaur A."/>
            <person name="Gupta V."/>
            <person name="Kumar D."/>
            <person name="Ravi V."/>
            <person name="Vij S."/>
            <person name="Kapur A."/>
            <person name="Khurana P."/>
            <person name="Khurana P."/>
            <person name="Khurana J.P."/>
            <person name="Tyagi A.K."/>
            <person name="Gaikwad K."/>
            <person name="Singh A."/>
            <person name="Dalal V."/>
            <person name="Srivastava S."/>
            <person name="Dixit A."/>
            <person name="Pal A.K."/>
            <person name="Ghazi I.A."/>
            <person name="Yadav M."/>
            <person name="Pandit A."/>
            <person name="Bhargava A."/>
            <person name="Sureshbabu K."/>
            <person name="Batra K."/>
            <person name="Sharma T.R."/>
            <person name="Mohapatra T."/>
            <person name="Singh N.K."/>
            <person name="Messing J."/>
            <person name="Nelson A.B."/>
            <person name="Fuks G."/>
            <person name="Kavchok S."/>
            <person name="Keizer G."/>
            <person name="Linton E."/>
            <person name="Llaca V."/>
            <person name="Song R."/>
            <person name="Tanyolac B."/>
            <person name="Young S."/>
            <person name="Ho-Il K."/>
            <person name="Hahn J.H."/>
            <person name="Sangsakoo G."/>
            <person name="Vanavichit A."/>
            <person name="de Mattos Luiz.A.T."/>
            <person name="Zimmer P.D."/>
            <person name="Malone G."/>
            <person name="Dellagostin O."/>
            <person name="de Oliveira A.C."/>
            <person name="Bevan M."/>
            <person name="Bancroft I."/>
            <person name="Minx P."/>
            <person name="Cordum H."/>
            <person name="Wilson R."/>
            <person name="Cheng Z."/>
            <person name="Jin W."/>
            <person name="Jiang J."/>
            <person name="Leong S.A."/>
            <person name="Iwama H."/>
            <person name="Gojobori T."/>
            <person name="Itoh T."/>
            <person name="Niimura Y."/>
            <person name="Fujii Y."/>
            <person name="Habara T."/>
            <person name="Sakai H."/>
            <person name="Sato Y."/>
            <person name="Wilson G."/>
            <person name="Kumar K."/>
            <person name="McCouch S."/>
            <person name="Juretic N."/>
            <person name="Hoen D."/>
            <person name="Wright S."/>
            <person name="Bruskiewich R."/>
            <person name="Bureau T."/>
            <person name="Miyao A."/>
            <person name="Hirochika H."/>
            <person name="Nishikawa T."/>
            <person name="Kadowaki K."/>
            <person name="Sugiura M."/>
            <person name="Burr B."/>
            <person name="Sasaki T."/>
        </authorList>
    </citation>
    <scope>NUCLEOTIDE SEQUENCE [LARGE SCALE GENOMIC DNA]</scope>
    <source>
        <strain evidence="2">cv. Nipponbare</strain>
    </source>
</reference>
<dbReference type="EMBL" id="AP014966">
    <property type="protein sequence ID" value="BAT11962.1"/>
    <property type="molecule type" value="Genomic_DNA"/>
</dbReference>
<dbReference type="PaxDb" id="39947-A0A0N7KS66"/>
<accession>A0A0N7KS66</accession>
<evidence type="ECO:0000313" key="1">
    <source>
        <dbReference type="EMBL" id="BAT11962.1"/>
    </source>
</evidence>
<protein>
    <submittedName>
        <fullName evidence="1">Os10g0551401 protein</fullName>
    </submittedName>
</protein>
<dbReference type="FunCoup" id="A0A0N7KS66">
    <property type="interactions" value="331"/>
</dbReference>
<keyword evidence="2" id="KW-1185">Reference proteome</keyword>
<evidence type="ECO:0000313" key="2">
    <source>
        <dbReference type="Proteomes" id="UP000059680"/>
    </source>
</evidence>
<organism evidence="1 2">
    <name type="scientific">Oryza sativa subsp. japonica</name>
    <name type="common">Rice</name>
    <dbReference type="NCBI Taxonomy" id="39947"/>
    <lineage>
        <taxon>Eukaryota</taxon>
        <taxon>Viridiplantae</taxon>
        <taxon>Streptophyta</taxon>
        <taxon>Embryophyta</taxon>
        <taxon>Tracheophyta</taxon>
        <taxon>Spermatophyta</taxon>
        <taxon>Magnoliopsida</taxon>
        <taxon>Liliopsida</taxon>
        <taxon>Poales</taxon>
        <taxon>Poaceae</taxon>
        <taxon>BOP clade</taxon>
        <taxon>Oryzoideae</taxon>
        <taxon>Oryzeae</taxon>
        <taxon>Oryzinae</taxon>
        <taxon>Oryza</taxon>
        <taxon>Oryza sativa</taxon>
    </lineage>
</organism>
<feature type="non-terminal residue" evidence="1">
    <location>
        <position position="1"/>
    </location>
</feature>
<gene>
    <name evidence="1" type="ordered locus">Os10g0551401</name>
    <name evidence="1" type="ORF">OSNPB_100551401</name>
</gene>
<proteinExistence type="predicted"/>
<reference evidence="1 2" key="2">
    <citation type="journal article" date="2013" name="Plant Cell Physiol.">
        <title>Rice Annotation Project Database (RAP-DB): an integrative and interactive database for rice genomics.</title>
        <authorList>
            <person name="Sakai H."/>
            <person name="Lee S.S."/>
            <person name="Tanaka T."/>
            <person name="Numa H."/>
            <person name="Kim J."/>
            <person name="Kawahara Y."/>
            <person name="Wakimoto H."/>
            <person name="Yang C.C."/>
            <person name="Iwamoto M."/>
            <person name="Abe T."/>
            <person name="Yamada Y."/>
            <person name="Muto A."/>
            <person name="Inokuchi H."/>
            <person name="Ikemura T."/>
            <person name="Matsumoto T."/>
            <person name="Sasaki T."/>
            <person name="Itoh T."/>
        </authorList>
    </citation>
    <scope>NUCLEOTIDE SEQUENCE [LARGE SCALE GENOMIC DNA]</scope>
    <source>
        <strain evidence="2">cv. Nipponbare</strain>
    </source>
</reference>
<sequence>RQSEPARFSTRNPLTCTLLSSDSACDSANVVACTGANPAAANAARHGGGGALSMAEAARWLATTHCSMAGWMRYRSILDAVSGSVPTASMDSRR</sequence>
<dbReference type="InParanoid" id="A0A0N7KS66"/>
<reference evidence="1 2" key="3">
    <citation type="journal article" date="2013" name="Rice">
        <title>Improvement of the Oryza sativa Nipponbare reference genome using next generation sequence and optical map data.</title>
        <authorList>
            <person name="Kawahara Y."/>
            <person name="de la Bastide M."/>
            <person name="Hamilton J.P."/>
            <person name="Kanamori H."/>
            <person name="McCombie W.R."/>
            <person name="Ouyang S."/>
            <person name="Schwartz D.C."/>
            <person name="Tanaka T."/>
            <person name="Wu J."/>
            <person name="Zhou S."/>
            <person name="Childs K.L."/>
            <person name="Davidson R.M."/>
            <person name="Lin H."/>
            <person name="Quesada-Ocampo L."/>
            <person name="Vaillancourt B."/>
            <person name="Sakai H."/>
            <person name="Lee S.S."/>
            <person name="Kim J."/>
            <person name="Numa H."/>
            <person name="Itoh T."/>
            <person name="Buell C.R."/>
            <person name="Matsumoto T."/>
        </authorList>
    </citation>
    <scope>NUCLEOTIDE SEQUENCE [LARGE SCALE GENOMIC DNA]</scope>
    <source>
        <strain evidence="2">cv. Nipponbare</strain>
    </source>
</reference>
<dbReference type="AlphaFoldDB" id="A0A0N7KS66"/>